<keyword evidence="5 9" id="KW-0798">TonB box</keyword>
<gene>
    <name evidence="12" type="primary">omp1079</name>
</gene>
<dbReference type="InterPro" id="IPR039426">
    <property type="entry name" value="TonB-dep_rcpt-like"/>
</dbReference>
<name>A0A1M4NGN4_9HELI</name>
<dbReference type="InterPro" id="IPR037066">
    <property type="entry name" value="Plug_dom_sf"/>
</dbReference>
<keyword evidence="7 8" id="KW-0998">Cell outer membrane</keyword>
<dbReference type="GO" id="GO:0044718">
    <property type="term" value="P:siderophore transmembrane transport"/>
    <property type="evidence" value="ECO:0007669"/>
    <property type="project" value="TreeGrafter"/>
</dbReference>
<dbReference type="GO" id="GO:0009279">
    <property type="term" value="C:cell outer membrane"/>
    <property type="evidence" value="ECO:0007669"/>
    <property type="project" value="UniProtKB-SubCell"/>
</dbReference>
<dbReference type="Pfam" id="PF07715">
    <property type="entry name" value="Plug"/>
    <property type="match status" value="1"/>
</dbReference>
<feature type="domain" description="TonB-dependent receptor plug" evidence="11">
    <location>
        <begin position="47"/>
        <end position="135"/>
    </location>
</feature>
<keyword evidence="4 8" id="KW-0812">Transmembrane</keyword>
<evidence type="ECO:0000256" key="2">
    <source>
        <dbReference type="ARBA" id="ARBA00022448"/>
    </source>
</evidence>
<dbReference type="RefSeq" id="WP_158654657.1">
    <property type="nucleotide sequence ID" value="NZ_FZPO01000045.1"/>
</dbReference>
<evidence type="ECO:0000256" key="3">
    <source>
        <dbReference type="ARBA" id="ARBA00022452"/>
    </source>
</evidence>
<dbReference type="GO" id="GO:0015344">
    <property type="term" value="F:siderophore uptake transmembrane transporter activity"/>
    <property type="evidence" value="ECO:0007669"/>
    <property type="project" value="TreeGrafter"/>
</dbReference>
<evidence type="ECO:0000256" key="5">
    <source>
        <dbReference type="ARBA" id="ARBA00023077"/>
    </source>
</evidence>
<evidence type="ECO:0000256" key="1">
    <source>
        <dbReference type="ARBA" id="ARBA00004571"/>
    </source>
</evidence>
<evidence type="ECO:0000259" key="10">
    <source>
        <dbReference type="Pfam" id="PF00593"/>
    </source>
</evidence>
<dbReference type="InterPro" id="IPR036942">
    <property type="entry name" value="Beta-barrel_TonB_sf"/>
</dbReference>
<dbReference type="Pfam" id="PF00593">
    <property type="entry name" value="TonB_dep_Rec_b-barrel"/>
    <property type="match status" value="1"/>
</dbReference>
<dbReference type="EMBL" id="LT633173">
    <property type="protein sequence ID" value="SFZ71356.1"/>
    <property type="molecule type" value="Genomic_DNA"/>
</dbReference>
<comment type="similarity">
    <text evidence="8 9">Belongs to the TonB-dependent receptor family.</text>
</comment>
<comment type="subcellular location">
    <subcellularLocation>
        <location evidence="1 8">Cell outer membrane</location>
        <topology evidence="1 8">Multi-pass membrane protein</topology>
    </subcellularLocation>
</comment>
<keyword evidence="6 8" id="KW-0472">Membrane</keyword>
<dbReference type="PROSITE" id="PS52016">
    <property type="entry name" value="TONB_DEPENDENT_REC_3"/>
    <property type="match status" value="1"/>
</dbReference>
<evidence type="ECO:0000256" key="6">
    <source>
        <dbReference type="ARBA" id="ARBA00023136"/>
    </source>
</evidence>
<sequence>MRKILIYGLCGILYVCSDELSTKTTLQSVLYTKALPNTTTTSLEQSEMLTNDIAKSLTYVSGFSMTRKGGGGSEVYYRSQGGSRLPILINGGILNGGCGGRMDTTLTYLFSQNYDTLTILKGSQDVRYGALIAGGLLFDRESVRLESNTFRANANMLYGSFNHKDFNTSALVGGKYGSLGIIASDYSSNDYKAANGKTIHSAYDRQSVSLIGTLTPTKDTLIELSADVSKGEAAYADRGMDGRSFDRMSFMLKFQQKISPSIPLVDIRAWHNSIDHSMDNFTLRPNNTQSFSINNPKRTANGAKIELTLKPTDILKLYVGSMYNHDEHDLRQVSGLPNAQIANQTLANTPFAPNFRFQNLGMFVQGEVLGDFHYGIFFGMRYDALHTSQFATNTQKLENLFSGFGRYEYYLPNTTFFAGIGVAQRGADFWEKSKTNGMNLAPETNTQLDFGVLYYTNNASISALGFYSQMWDYILLYYGANTSALNTNARMLGGELEARYRFFDMLSVYGSLSYTYAQDLNVHAPLPQIAPLTAQVGMTLQKGRWFVRADMYSNAAQHRYRLDYGSVVGKDLGTNAGFYIINAYGGYTYKKLSFLFGVENLTNTLYAYHLSRNSVAINMLDNPVNTRVYEPGRSFWLKIQAYF</sequence>
<dbReference type="SUPFAM" id="SSF56935">
    <property type="entry name" value="Porins"/>
    <property type="match status" value="1"/>
</dbReference>
<keyword evidence="2 8" id="KW-0813">Transport</keyword>
<evidence type="ECO:0000256" key="8">
    <source>
        <dbReference type="PROSITE-ProRule" id="PRU01360"/>
    </source>
</evidence>
<evidence type="ECO:0000313" key="12">
    <source>
        <dbReference type="EMBL" id="SFZ71356.1"/>
    </source>
</evidence>
<dbReference type="PANTHER" id="PTHR30069">
    <property type="entry name" value="TONB-DEPENDENT OUTER MEMBRANE RECEPTOR"/>
    <property type="match status" value="1"/>
</dbReference>
<reference evidence="12" key="1">
    <citation type="submission" date="2016-10" db="EMBL/GenBank/DDBJ databases">
        <title>Proteomic and phylogenetic analysis of the outer membrane protein repertoire of gastric Helicobacter species.</title>
        <authorList>
            <person name="Joosten M."/>
        </authorList>
    </citation>
    <scope>NUCLEOTIDE SEQUENCE</scope>
    <source>
        <strain evidence="12">HeqF1</strain>
    </source>
</reference>
<evidence type="ECO:0000256" key="4">
    <source>
        <dbReference type="ARBA" id="ARBA00022692"/>
    </source>
</evidence>
<feature type="domain" description="TonB-dependent receptor-like beta-barrel" evidence="10">
    <location>
        <begin position="152"/>
        <end position="601"/>
    </location>
</feature>
<organism evidence="12">
    <name type="scientific">Helicobacter equorum</name>
    <dbReference type="NCBI Taxonomy" id="361872"/>
    <lineage>
        <taxon>Bacteria</taxon>
        <taxon>Pseudomonadati</taxon>
        <taxon>Campylobacterota</taxon>
        <taxon>Epsilonproteobacteria</taxon>
        <taxon>Campylobacterales</taxon>
        <taxon>Helicobacteraceae</taxon>
        <taxon>Helicobacter</taxon>
    </lineage>
</organism>
<dbReference type="InterPro" id="IPR012910">
    <property type="entry name" value="Plug_dom"/>
</dbReference>
<evidence type="ECO:0000256" key="7">
    <source>
        <dbReference type="ARBA" id="ARBA00023237"/>
    </source>
</evidence>
<dbReference type="Gene3D" id="2.40.170.20">
    <property type="entry name" value="TonB-dependent receptor, beta-barrel domain"/>
    <property type="match status" value="1"/>
</dbReference>
<keyword evidence="3 8" id="KW-1134">Transmembrane beta strand</keyword>
<dbReference type="PANTHER" id="PTHR30069:SF49">
    <property type="entry name" value="OUTER MEMBRANE PROTEIN C"/>
    <property type="match status" value="1"/>
</dbReference>
<dbReference type="OrthoDB" id="5332150at2"/>
<accession>A0A1M4NGN4</accession>
<dbReference type="Gene3D" id="2.170.130.10">
    <property type="entry name" value="TonB-dependent receptor, plug domain"/>
    <property type="match status" value="1"/>
</dbReference>
<evidence type="ECO:0000256" key="9">
    <source>
        <dbReference type="RuleBase" id="RU003357"/>
    </source>
</evidence>
<protein>
    <submittedName>
        <fullName evidence="12">OMP1079</fullName>
    </submittedName>
</protein>
<dbReference type="InterPro" id="IPR000531">
    <property type="entry name" value="Beta-barrel_TonB"/>
</dbReference>
<proteinExistence type="inferred from homology"/>
<dbReference type="AlphaFoldDB" id="A0A1M4NGN4"/>
<evidence type="ECO:0000259" key="11">
    <source>
        <dbReference type="Pfam" id="PF07715"/>
    </source>
</evidence>